<accession>A0A224Y8Z7</accession>
<name>A0A224Y8Z7_9ACAR</name>
<dbReference type="AlphaFoldDB" id="A0A224Y8Z7"/>
<feature type="compositionally biased region" description="Basic and acidic residues" evidence="1">
    <location>
        <begin position="28"/>
        <end position="86"/>
    </location>
</feature>
<evidence type="ECO:0000313" key="2">
    <source>
        <dbReference type="EMBL" id="MAA13285.1"/>
    </source>
</evidence>
<feature type="compositionally biased region" description="Basic and acidic residues" evidence="1">
    <location>
        <begin position="97"/>
        <end position="109"/>
    </location>
</feature>
<reference evidence="2" key="1">
    <citation type="journal article" date="2017" name="Parasit. Vectors">
        <title>Sialotranscriptomics of Rhipicephalus zambeziensis reveals intricate expression profiles of secretory proteins and suggests tight temporal transcriptional regulation during blood-feeding.</title>
        <authorList>
            <person name="de Castro M.H."/>
            <person name="de Klerk D."/>
            <person name="Pienaar R."/>
            <person name="Rees D.J.G."/>
            <person name="Mans B.J."/>
        </authorList>
    </citation>
    <scope>NUCLEOTIDE SEQUENCE</scope>
    <source>
        <tissue evidence="2">Salivary glands</tissue>
    </source>
</reference>
<dbReference type="EMBL" id="GFPF01002139">
    <property type="protein sequence ID" value="MAA13285.1"/>
    <property type="molecule type" value="Transcribed_RNA"/>
</dbReference>
<organism evidence="2">
    <name type="scientific">Rhipicephalus zambeziensis</name>
    <dbReference type="NCBI Taxonomy" id="60191"/>
    <lineage>
        <taxon>Eukaryota</taxon>
        <taxon>Metazoa</taxon>
        <taxon>Ecdysozoa</taxon>
        <taxon>Arthropoda</taxon>
        <taxon>Chelicerata</taxon>
        <taxon>Arachnida</taxon>
        <taxon>Acari</taxon>
        <taxon>Parasitiformes</taxon>
        <taxon>Ixodida</taxon>
        <taxon>Ixodoidea</taxon>
        <taxon>Ixodidae</taxon>
        <taxon>Rhipicephalinae</taxon>
        <taxon>Rhipicephalus</taxon>
        <taxon>Rhipicephalus</taxon>
    </lineage>
</organism>
<evidence type="ECO:0000256" key="1">
    <source>
        <dbReference type="SAM" id="MobiDB-lite"/>
    </source>
</evidence>
<sequence length="255" mass="28105">MAEPGSIVTGDAKAARRARMAAAKRQQRARDTDEDRARRAEAQRLRRAGQDEETKAALREAYRLRKAAQREKETEEAKAARRESDRRRKAALAAAARQDEETKAALREAHRLRKAAQREKETEEAKAARRASDRRRKAAVRAQRRVAETLWQHGTSADEQLSCDVVVRDDVFGVVCSVCDRLWFDGDAVDSGASTPALERDAVELESDGAWSGDAVKAFKICPACRLTLGNDSSPLQAMDVHTAPLESTSPGGVV</sequence>
<proteinExistence type="predicted"/>
<protein>
    <submittedName>
        <fullName evidence="2">Uncharacterized protein</fullName>
    </submittedName>
</protein>
<feature type="compositionally biased region" description="Basic and acidic residues" evidence="1">
    <location>
        <begin position="116"/>
        <end position="131"/>
    </location>
</feature>
<feature type="region of interest" description="Disordered" evidence="1">
    <location>
        <begin position="1"/>
        <end position="139"/>
    </location>
</feature>